<accession>A0A5B7FAL3</accession>
<keyword evidence="2" id="KW-1185">Reference proteome</keyword>
<protein>
    <submittedName>
        <fullName evidence="1">Uncharacterized protein</fullName>
    </submittedName>
</protein>
<name>A0A5B7FAL3_PORTR</name>
<proteinExistence type="predicted"/>
<evidence type="ECO:0000313" key="1">
    <source>
        <dbReference type="EMBL" id="MPC43492.1"/>
    </source>
</evidence>
<evidence type="ECO:0000313" key="2">
    <source>
        <dbReference type="Proteomes" id="UP000324222"/>
    </source>
</evidence>
<dbReference type="EMBL" id="VSRR010005854">
    <property type="protein sequence ID" value="MPC43492.1"/>
    <property type="molecule type" value="Genomic_DNA"/>
</dbReference>
<sequence>MISLAAFTTAEAEMPNMSSNSSHLPERGTLVTARNHEYILLNEAALQNYTLHFAKKASGQYSFMLQRLSHFTEVVIRYTRVMVLHHNDAASTLLSIGDDGLLVNGLNGEQVHHTHIGALSFQPVSSSHCLTQCDGSTNNQYLMTAVPGREVLMKQIPGVLAANSQARSVDTASDG</sequence>
<organism evidence="1 2">
    <name type="scientific">Portunus trituberculatus</name>
    <name type="common">Swimming crab</name>
    <name type="synonym">Neptunus trituberculatus</name>
    <dbReference type="NCBI Taxonomy" id="210409"/>
    <lineage>
        <taxon>Eukaryota</taxon>
        <taxon>Metazoa</taxon>
        <taxon>Ecdysozoa</taxon>
        <taxon>Arthropoda</taxon>
        <taxon>Crustacea</taxon>
        <taxon>Multicrustacea</taxon>
        <taxon>Malacostraca</taxon>
        <taxon>Eumalacostraca</taxon>
        <taxon>Eucarida</taxon>
        <taxon>Decapoda</taxon>
        <taxon>Pleocyemata</taxon>
        <taxon>Brachyura</taxon>
        <taxon>Eubrachyura</taxon>
        <taxon>Portunoidea</taxon>
        <taxon>Portunidae</taxon>
        <taxon>Portuninae</taxon>
        <taxon>Portunus</taxon>
    </lineage>
</organism>
<reference evidence="1 2" key="1">
    <citation type="submission" date="2019-05" db="EMBL/GenBank/DDBJ databases">
        <title>Another draft genome of Portunus trituberculatus and its Hox gene families provides insights of decapod evolution.</title>
        <authorList>
            <person name="Jeong J.-H."/>
            <person name="Song I."/>
            <person name="Kim S."/>
            <person name="Choi T."/>
            <person name="Kim D."/>
            <person name="Ryu S."/>
            <person name="Kim W."/>
        </authorList>
    </citation>
    <scope>NUCLEOTIDE SEQUENCE [LARGE SCALE GENOMIC DNA]</scope>
    <source>
        <tissue evidence="1">Muscle</tissue>
    </source>
</reference>
<dbReference type="AlphaFoldDB" id="A0A5B7FAL3"/>
<dbReference type="Proteomes" id="UP000324222">
    <property type="component" value="Unassembled WGS sequence"/>
</dbReference>
<comment type="caution">
    <text evidence="1">The sequence shown here is derived from an EMBL/GenBank/DDBJ whole genome shotgun (WGS) entry which is preliminary data.</text>
</comment>
<gene>
    <name evidence="1" type="ORF">E2C01_037141</name>
</gene>